<dbReference type="RefSeq" id="WP_007279093.1">
    <property type="nucleotide sequence ID" value="NZ_ABCK01000011.1"/>
</dbReference>
<protein>
    <submittedName>
        <fullName evidence="3">Uncharacterized protein</fullName>
    </submittedName>
</protein>
<accession>A6DMJ5</accession>
<keyword evidence="2" id="KW-0812">Transmembrane</keyword>
<evidence type="ECO:0000256" key="1">
    <source>
        <dbReference type="SAM" id="MobiDB-lite"/>
    </source>
</evidence>
<evidence type="ECO:0000313" key="4">
    <source>
        <dbReference type="Proteomes" id="UP000004947"/>
    </source>
</evidence>
<keyword evidence="2" id="KW-1133">Transmembrane helix</keyword>
<dbReference type="AlphaFoldDB" id="A6DMJ5"/>
<sequence>MQQISGSGQGFFASLILFLMRLWRFIALSLLAIVALILGAVAFLIIIVPLIIYLLITKRKFINVMRTSKARFTTSQQSTQTFKNFSSQQARPFQTEEEEVDIDIPAK</sequence>
<comment type="caution">
    <text evidence="3">The sequence shown here is derived from an EMBL/GenBank/DDBJ whole genome shotgun (WGS) entry which is preliminary data.</text>
</comment>
<dbReference type="Proteomes" id="UP000004947">
    <property type="component" value="Unassembled WGS sequence"/>
</dbReference>
<dbReference type="EMBL" id="ABCK01000011">
    <property type="protein sequence ID" value="EDM27185.1"/>
    <property type="molecule type" value="Genomic_DNA"/>
</dbReference>
<feature type="region of interest" description="Disordered" evidence="1">
    <location>
        <begin position="73"/>
        <end position="107"/>
    </location>
</feature>
<proteinExistence type="predicted"/>
<evidence type="ECO:0000313" key="3">
    <source>
        <dbReference type="EMBL" id="EDM27185.1"/>
    </source>
</evidence>
<feature type="compositionally biased region" description="Low complexity" evidence="1">
    <location>
        <begin position="73"/>
        <end position="89"/>
    </location>
</feature>
<keyword evidence="4" id="KW-1185">Reference proteome</keyword>
<feature type="compositionally biased region" description="Acidic residues" evidence="1">
    <location>
        <begin position="95"/>
        <end position="107"/>
    </location>
</feature>
<dbReference type="STRING" id="313628.LNTAR_15987"/>
<feature type="transmembrane region" description="Helical" evidence="2">
    <location>
        <begin position="25"/>
        <end position="56"/>
    </location>
</feature>
<evidence type="ECO:0000256" key="2">
    <source>
        <dbReference type="SAM" id="Phobius"/>
    </source>
</evidence>
<keyword evidence="2" id="KW-0472">Membrane</keyword>
<gene>
    <name evidence="3" type="ORF">LNTAR_15987</name>
</gene>
<reference evidence="3 4" key="1">
    <citation type="journal article" date="2010" name="J. Bacteriol.">
        <title>Genome sequence of Lentisphaera araneosa HTCC2155T, the type species of the order Lentisphaerales in the phylum Lentisphaerae.</title>
        <authorList>
            <person name="Thrash J.C."/>
            <person name="Cho J.C."/>
            <person name="Vergin K.L."/>
            <person name="Morris R.M."/>
            <person name="Giovannoni S.J."/>
        </authorList>
    </citation>
    <scope>NUCLEOTIDE SEQUENCE [LARGE SCALE GENOMIC DNA]</scope>
    <source>
        <strain evidence="3 4">HTCC2155</strain>
    </source>
</reference>
<name>A6DMJ5_9BACT</name>
<organism evidence="3 4">
    <name type="scientific">Lentisphaera araneosa HTCC2155</name>
    <dbReference type="NCBI Taxonomy" id="313628"/>
    <lineage>
        <taxon>Bacteria</taxon>
        <taxon>Pseudomonadati</taxon>
        <taxon>Lentisphaerota</taxon>
        <taxon>Lentisphaeria</taxon>
        <taxon>Lentisphaerales</taxon>
        <taxon>Lentisphaeraceae</taxon>
        <taxon>Lentisphaera</taxon>
    </lineage>
</organism>